<sequence length="542" mass="59217">MDSSTSWVVAAGCCWANFFSYAIFRSAAIVYVAILNSLDTTRAEAAWPLTIMGILSCVAGPVVGWLATRVPVWKLSVSGCLVGALSISACFFANGTWFLIASIGIVHGISMSFTNLCNTVVKAHFTQRRALACGISLAGLTVSGLIFPPLLQFLIENYGPKGMFLVTGALMLNATGGALLQRLPPETPRKPASVLNENTKNDTCLYKTDSNKSDIRECPNDSMAPALTTEDDNFLAQNGFPHKNGATQGVSHPLNITQALSSQSKYGKQNESQEKECVNLHHAHDDVDGVDDETATYCMESSSNQNKFSSPSYLRHPKFYIIAFASSVVVFNMSTYSTVTVDFATDRNVSEWNAVLLLMMYAIADLVSRLGSGWFTDKGFLAKSSMMTANLFLWALSLCVMPFCYSFYLHAIQAVVVGWCNGATLILIPVLLMELVNTDKFSECFGVALLISGIPLLLRPVLIGYFRDDLGDYQGLFVIMGVVTAISAFSCFFLREIPGKTSFLYNASELFCYKKRLANHNGEKGGKDLYLQVKMNQHESIG</sequence>
<evidence type="ECO:0000313" key="2">
    <source>
        <dbReference type="Proteomes" id="UP000805193"/>
    </source>
</evidence>
<evidence type="ECO:0000313" key="1">
    <source>
        <dbReference type="EMBL" id="KAG0428947.1"/>
    </source>
</evidence>
<dbReference type="EMBL" id="JABSTQ010009460">
    <property type="protein sequence ID" value="KAG0428947.1"/>
    <property type="molecule type" value="Genomic_DNA"/>
</dbReference>
<dbReference type="Proteomes" id="UP000805193">
    <property type="component" value="Unassembled WGS sequence"/>
</dbReference>
<accession>A0AC60Q586</accession>
<name>A0AC60Q586_IXOPE</name>
<reference evidence="1 2" key="1">
    <citation type="journal article" date="2020" name="Cell">
        <title>Large-Scale Comparative Analyses of Tick Genomes Elucidate Their Genetic Diversity and Vector Capacities.</title>
        <authorList>
            <consortium name="Tick Genome and Microbiome Consortium (TIGMIC)"/>
            <person name="Jia N."/>
            <person name="Wang J."/>
            <person name="Shi W."/>
            <person name="Du L."/>
            <person name="Sun Y."/>
            <person name="Zhan W."/>
            <person name="Jiang J.F."/>
            <person name="Wang Q."/>
            <person name="Zhang B."/>
            <person name="Ji P."/>
            <person name="Bell-Sakyi L."/>
            <person name="Cui X.M."/>
            <person name="Yuan T.T."/>
            <person name="Jiang B.G."/>
            <person name="Yang W.F."/>
            <person name="Lam T.T."/>
            <person name="Chang Q.C."/>
            <person name="Ding S.J."/>
            <person name="Wang X.J."/>
            <person name="Zhu J.G."/>
            <person name="Ruan X.D."/>
            <person name="Zhao L."/>
            <person name="Wei J.T."/>
            <person name="Ye R.Z."/>
            <person name="Que T.C."/>
            <person name="Du C.H."/>
            <person name="Zhou Y.H."/>
            <person name="Cheng J.X."/>
            <person name="Dai P.F."/>
            <person name="Guo W.B."/>
            <person name="Han X.H."/>
            <person name="Huang E.J."/>
            <person name="Li L.F."/>
            <person name="Wei W."/>
            <person name="Gao Y.C."/>
            <person name="Liu J.Z."/>
            <person name="Shao H.Z."/>
            <person name="Wang X."/>
            <person name="Wang C.C."/>
            <person name="Yang T.C."/>
            <person name="Huo Q.B."/>
            <person name="Li W."/>
            <person name="Chen H.Y."/>
            <person name="Chen S.E."/>
            <person name="Zhou L.G."/>
            <person name="Ni X.B."/>
            <person name="Tian J.H."/>
            <person name="Sheng Y."/>
            <person name="Liu T."/>
            <person name="Pan Y.S."/>
            <person name="Xia L.Y."/>
            <person name="Li J."/>
            <person name="Zhao F."/>
            <person name="Cao W.C."/>
        </authorList>
    </citation>
    <scope>NUCLEOTIDE SEQUENCE [LARGE SCALE GENOMIC DNA]</scope>
    <source>
        <strain evidence="1">Iper-2018</strain>
    </source>
</reference>
<gene>
    <name evidence="1" type="ORF">HPB47_024105</name>
</gene>
<organism evidence="1 2">
    <name type="scientific">Ixodes persulcatus</name>
    <name type="common">Taiga tick</name>
    <dbReference type="NCBI Taxonomy" id="34615"/>
    <lineage>
        <taxon>Eukaryota</taxon>
        <taxon>Metazoa</taxon>
        <taxon>Ecdysozoa</taxon>
        <taxon>Arthropoda</taxon>
        <taxon>Chelicerata</taxon>
        <taxon>Arachnida</taxon>
        <taxon>Acari</taxon>
        <taxon>Parasitiformes</taxon>
        <taxon>Ixodida</taxon>
        <taxon>Ixodoidea</taxon>
        <taxon>Ixodidae</taxon>
        <taxon>Ixodinae</taxon>
        <taxon>Ixodes</taxon>
    </lineage>
</organism>
<comment type="caution">
    <text evidence="1">The sequence shown here is derived from an EMBL/GenBank/DDBJ whole genome shotgun (WGS) entry which is preliminary data.</text>
</comment>
<proteinExistence type="predicted"/>
<protein>
    <submittedName>
        <fullName evidence="1">Uncharacterized protein</fullName>
    </submittedName>
</protein>
<keyword evidence="2" id="KW-1185">Reference proteome</keyword>